<dbReference type="GO" id="GO:0005739">
    <property type="term" value="C:mitochondrion"/>
    <property type="evidence" value="ECO:0007669"/>
    <property type="project" value="TreeGrafter"/>
</dbReference>
<dbReference type="SUPFAM" id="SSF51735">
    <property type="entry name" value="NAD(P)-binding Rossmann-fold domains"/>
    <property type="match status" value="1"/>
</dbReference>
<dbReference type="OrthoDB" id="10268090at2759"/>
<evidence type="ECO:0000313" key="4">
    <source>
        <dbReference type="EMBL" id="CAH0369120.1"/>
    </source>
</evidence>
<dbReference type="EMBL" id="CAKKNE010000002">
    <property type="protein sequence ID" value="CAH0369120.1"/>
    <property type="molecule type" value="Genomic_DNA"/>
</dbReference>
<dbReference type="InterPro" id="IPR005097">
    <property type="entry name" value="Sacchrp_dh_NADP-bd"/>
</dbReference>
<dbReference type="PANTHER" id="PTHR12286:SF5">
    <property type="entry name" value="SACCHAROPINE DEHYDROGENASE-LIKE OXIDOREDUCTASE"/>
    <property type="match status" value="1"/>
</dbReference>
<dbReference type="InterPro" id="IPR036291">
    <property type="entry name" value="NAD(P)-bd_dom_sf"/>
</dbReference>
<dbReference type="PANTHER" id="PTHR12286">
    <property type="entry name" value="SACCHAROPINE DEHYDROGENASE-LIKE OXIDOREDUCTASE"/>
    <property type="match status" value="1"/>
</dbReference>
<proteinExistence type="inferred from homology"/>
<evidence type="ECO:0000259" key="3">
    <source>
        <dbReference type="Pfam" id="PF03435"/>
    </source>
</evidence>
<feature type="chain" id="PRO_5035166663" description="Saccharopine dehydrogenase NADP binding domain-containing protein" evidence="2">
    <location>
        <begin position="20"/>
        <end position="428"/>
    </location>
</feature>
<dbReference type="Proteomes" id="UP000789595">
    <property type="component" value="Unassembled WGS sequence"/>
</dbReference>
<accession>A0A8J2WHW8</accession>
<dbReference type="GO" id="GO:0009247">
    <property type="term" value="P:glycolipid biosynthetic process"/>
    <property type="evidence" value="ECO:0007669"/>
    <property type="project" value="TreeGrafter"/>
</dbReference>
<dbReference type="AlphaFoldDB" id="A0A8J2WHW8"/>
<dbReference type="Gene3D" id="3.40.50.720">
    <property type="entry name" value="NAD(P)-binding Rossmann-like Domain"/>
    <property type="match status" value="1"/>
</dbReference>
<feature type="signal peptide" evidence="2">
    <location>
        <begin position="1"/>
        <end position="19"/>
    </location>
</feature>
<organism evidence="4 5">
    <name type="scientific">Pelagomonas calceolata</name>
    <dbReference type="NCBI Taxonomy" id="35677"/>
    <lineage>
        <taxon>Eukaryota</taxon>
        <taxon>Sar</taxon>
        <taxon>Stramenopiles</taxon>
        <taxon>Ochrophyta</taxon>
        <taxon>Pelagophyceae</taxon>
        <taxon>Pelagomonadales</taxon>
        <taxon>Pelagomonadaceae</taxon>
        <taxon>Pelagomonas</taxon>
    </lineage>
</organism>
<dbReference type="GO" id="GO:0005886">
    <property type="term" value="C:plasma membrane"/>
    <property type="evidence" value="ECO:0007669"/>
    <property type="project" value="TreeGrafter"/>
</dbReference>
<dbReference type="InterPro" id="IPR051276">
    <property type="entry name" value="Saccharopine_DH-like_oxidrdct"/>
</dbReference>
<comment type="caution">
    <text evidence="4">The sequence shown here is derived from an EMBL/GenBank/DDBJ whole genome shotgun (WGS) entry which is preliminary data.</text>
</comment>
<protein>
    <recommendedName>
        <fullName evidence="3">Saccharopine dehydrogenase NADP binding domain-containing protein</fullName>
    </recommendedName>
</protein>
<gene>
    <name evidence="4" type="ORF">PECAL_2P22280</name>
</gene>
<sequence length="428" mass="45192">MRLIRRATTLLMASTSVQSSTAPPAYDVVVYGASGFTGRLAVEYLTDRYATSGLKWAIAGRSRARLEALEAAVPIIVADATDAASVDAMVAQTKVLLNYAGSPYITKALPVVEACARHGTHYVDVTGEVALHRASLSRHDAKAKETGALIVHSCGYDSIPSDLGYLLASDAYQERYNAQPERARLLTRGFEGGGISGGTIYTGLALLGYADELMTEEAKGLVAETLAKGSYPLNDVCGPETRDTAKIVEYDELRKLWMGPFVMAAANAPVVRRSMELLGRDVIPYEENSGNVYAVGALGEYVLLGVGAVLVLFPPTRYLLKKYVLPTPGQGPSREARDAGKFASEVYAAGPAGIAVARVESGDAGDGGYKATARMSTEAALTLALDREKCAAGGVSTPAAAMGRALVDRLNASGMKLFVIEVGGEFNY</sequence>
<dbReference type="Pfam" id="PF03435">
    <property type="entry name" value="Sacchrp_dh_NADP"/>
    <property type="match status" value="1"/>
</dbReference>
<name>A0A8J2WHW8_9STRA</name>
<evidence type="ECO:0000256" key="1">
    <source>
        <dbReference type="ARBA" id="ARBA00038048"/>
    </source>
</evidence>
<comment type="similarity">
    <text evidence="1">Belongs to the saccharopine dehydrogenase family.</text>
</comment>
<reference evidence="4" key="1">
    <citation type="submission" date="2021-11" db="EMBL/GenBank/DDBJ databases">
        <authorList>
            <consortium name="Genoscope - CEA"/>
            <person name="William W."/>
        </authorList>
    </citation>
    <scope>NUCLEOTIDE SEQUENCE</scope>
</reference>
<evidence type="ECO:0000256" key="2">
    <source>
        <dbReference type="SAM" id="SignalP"/>
    </source>
</evidence>
<keyword evidence="2" id="KW-0732">Signal</keyword>
<evidence type="ECO:0000313" key="5">
    <source>
        <dbReference type="Proteomes" id="UP000789595"/>
    </source>
</evidence>
<keyword evidence="5" id="KW-1185">Reference proteome</keyword>
<feature type="domain" description="Saccharopine dehydrogenase NADP binding" evidence="3">
    <location>
        <begin position="28"/>
        <end position="150"/>
    </location>
</feature>
<dbReference type="GO" id="GO:0005811">
    <property type="term" value="C:lipid droplet"/>
    <property type="evidence" value="ECO:0007669"/>
    <property type="project" value="TreeGrafter"/>
</dbReference>